<dbReference type="RefSeq" id="WP_175104444.1">
    <property type="nucleotide sequence ID" value="NZ_CADIKM010000006.1"/>
</dbReference>
<reference evidence="1 2" key="1">
    <citation type="submission" date="2020-04" db="EMBL/GenBank/DDBJ databases">
        <authorList>
            <person name="De Canck E."/>
        </authorList>
    </citation>
    <scope>NUCLEOTIDE SEQUENCE [LARGE SCALE GENOMIC DNA]</scope>
    <source>
        <strain evidence="1 2">LMG 28138</strain>
    </source>
</reference>
<organism evidence="1 2">
    <name type="scientific">Pararobbsia alpina</name>
    <dbReference type="NCBI Taxonomy" id="621374"/>
    <lineage>
        <taxon>Bacteria</taxon>
        <taxon>Pseudomonadati</taxon>
        <taxon>Pseudomonadota</taxon>
        <taxon>Betaproteobacteria</taxon>
        <taxon>Burkholderiales</taxon>
        <taxon>Burkholderiaceae</taxon>
        <taxon>Pararobbsia</taxon>
    </lineage>
</organism>
<evidence type="ECO:0000313" key="2">
    <source>
        <dbReference type="Proteomes" id="UP000494115"/>
    </source>
</evidence>
<proteinExistence type="predicted"/>
<keyword evidence="2" id="KW-1185">Reference proteome</keyword>
<protein>
    <submittedName>
        <fullName evidence="1">Uncharacterized protein</fullName>
    </submittedName>
</protein>
<dbReference type="AlphaFoldDB" id="A0A6S7B237"/>
<dbReference type="EMBL" id="CADIKM010000006">
    <property type="protein sequence ID" value="CAB3784613.1"/>
    <property type="molecule type" value="Genomic_DNA"/>
</dbReference>
<sequence length="130" mass="15013">MSDIENGGQAFPWCGDLNETPFISLGATLRDYFAVRAPAEIPDWFKHAPATSRPVIPVPHASLTSEQYKEWDGLDEWLELSDVSNEVREFHAKYKAAIDAAYAWDRDQEIARYFAWRWRYADSMLKARQA</sequence>
<accession>A0A6S7B237</accession>
<gene>
    <name evidence="1" type="ORF">LMG28138_01844</name>
</gene>
<dbReference type="Proteomes" id="UP000494115">
    <property type="component" value="Unassembled WGS sequence"/>
</dbReference>
<evidence type="ECO:0000313" key="1">
    <source>
        <dbReference type="EMBL" id="CAB3784613.1"/>
    </source>
</evidence>
<name>A0A6S7B237_9BURK</name>